<feature type="modified residue" description="4-aspartylphosphate" evidence="1">
    <location>
        <position position="56"/>
    </location>
</feature>
<dbReference type="STRING" id="1862672.BO225_07400"/>
<evidence type="ECO:0000313" key="5">
    <source>
        <dbReference type="Proteomes" id="UP000186705"/>
    </source>
</evidence>
<dbReference type="SMART" id="SM00850">
    <property type="entry name" value="LytTR"/>
    <property type="match status" value="1"/>
</dbReference>
<evidence type="ECO:0000313" key="4">
    <source>
        <dbReference type="EMBL" id="OLU45996.1"/>
    </source>
</evidence>
<gene>
    <name evidence="4" type="ORF">BO225_07400</name>
</gene>
<dbReference type="RefSeq" id="WP_076341632.1">
    <property type="nucleotide sequence ID" value="NZ_JBGNFS010000004.1"/>
</dbReference>
<keyword evidence="1" id="KW-0597">Phosphoprotein</keyword>
<dbReference type="OrthoDB" id="9802383at2"/>
<dbReference type="GeneID" id="78275764"/>
<protein>
    <recommendedName>
        <fullName evidence="6">Stage 0 sporulation protein A homolog</fullName>
    </recommendedName>
</protein>
<dbReference type="GO" id="GO:0003677">
    <property type="term" value="F:DNA binding"/>
    <property type="evidence" value="ECO:0007669"/>
    <property type="project" value="InterPro"/>
</dbReference>
<dbReference type="InterPro" id="IPR011006">
    <property type="entry name" value="CheY-like_superfamily"/>
</dbReference>
<evidence type="ECO:0000259" key="2">
    <source>
        <dbReference type="PROSITE" id="PS50110"/>
    </source>
</evidence>
<dbReference type="AlphaFoldDB" id="A0A1U7NLW4"/>
<organism evidence="4 5">
    <name type="scientific">Dubosiella newyorkensis</name>
    <dbReference type="NCBI Taxonomy" id="1862672"/>
    <lineage>
        <taxon>Bacteria</taxon>
        <taxon>Bacillati</taxon>
        <taxon>Bacillota</taxon>
        <taxon>Erysipelotrichia</taxon>
        <taxon>Erysipelotrichales</taxon>
        <taxon>Erysipelotrichaceae</taxon>
        <taxon>Dubosiella</taxon>
    </lineage>
</organism>
<dbReference type="InterPro" id="IPR046947">
    <property type="entry name" value="LytR-like"/>
</dbReference>
<evidence type="ECO:0000259" key="3">
    <source>
        <dbReference type="PROSITE" id="PS50930"/>
    </source>
</evidence>
<name>A0A1U7NLW4_9FIRM</name>
<evidence type="ECO:0008006" key="6">
    <source>
        <dbReference type="Google" id="ProtNLM"/>
    </source>
</evidence>
<dbReference type="Proteomes" id="UP000186705">
    <property type="component" value="Unassembled WGS sequence"/>
</dbReference>
<dbReference type="EMBL" id="MPKA01000076">
    <property type="protein sequence ID" value="OLU45996.1"/>
    <property type="molecule type" value="Genomic_DNA"/>
</dbReference>
<feature type="domain" description="HTH LytTR-type" evidence="3">
    <location>
        <begin position="130"/>
        <end position="228"/>
    </location>
</feature>
<dbReference type="PANTHER" id="PTHR37299">
    <property type="entry name" value="TRANSCRIPTIONAL REGULATOR-RELATED"/>
    <property type="match status" value="1"/>
</dbReference>
<dbReference type="GO" id="GO:0000156">
    <property type="term" value="F:phosphorelay response regulator activity"/>
    <property type="evidence" value="ECO:0007669"/>
    <property type="project" value="InterPro"/>
</dbReference>
<dbReference type="PANTHER" id="PTHR37299:SF1">
    <property type="entry name" value="STAGE 0 SPORULATION PROTEIN A HOMOLOG"/>
    <property type="match status" value="1"/>
</dbReference>
<feature type="domain" description="Response regulatory" evidence="2">
    <location>
        <begin position="4"/>
        <end position="120"/>
    </location>
</feature>
<dbReference type="Pfam" id="PF00072">
    <property type="entry name" value="Response_reg"/>
    <property type="match status" value="1"/>
</dbReference>
<dbReference type="Gene3D" id="2.40.50.1020">
    <property type="entry name" value="LytTr DNA-binding domain"/>
    <property type="match status" value="1"/>
</dbReference>
<reference evidence="4 5" key="1">
    <citation type="submission" date="2016-11" db="EMBL/GenBank/DDBJ databases">
        <title>Description of two novel members of the family Erysipelotrichaceae: Ileibacterium lipovorans gen. nov., sp. nov. and Dubosiella newyorkensis, gen. nov., sp. nov.</title>
        <authorList>
            <person name="Cox L.M."/>
            <person name="Sohn J."/>
            <person name="Tyrrell K.L."/>
            <person name="Citron D.M."/>
            <person name="Lawson P.A."/>
            <person name="Patel N.B."/>
            <person name="Iizumi T."/>
            <person name="Perez-Perez G.I."/>
            <person name="Goldstein E.J."/>
            <person name="Blaser M.J."/>
        </authorList>
    </citation>
    <scope>NUCLEOTIDE SEQUENCE [LARGE SCALE GENOMIC DNA]</scope>
    <source>
        <strain evidence="4 5">NYU-BL-A4</strain>
    </source>
</reference>
<dbReference type="PROSITE" id="PS50110">
    <property type="entry name" value="RESPONSE_REGULATORY"/>
    <property type="match status" value="1"/>
</dbReference>
<dbReference type="InterPro" id="IPR001789">
    <property type="entry name" value="Sig_transdc_resp-reg_receiver"/>
</dbReference>
<dbReference type="Pfam" id="PF04397">
    <property type="entry name" value="LytTR"/>
    <property type="match status" value="1"/>
</dbReference>
<dbReference type="PROSITE" id="PS50930">
    <property type="entry name" value="HTH_LYTTR"/>
    <property type="match status" value="1"/>
</dbReference>
<dbReference type="Gene3D" id="3.40.50.2300">
    <property type="match status" value="1"/>
</dbReference>
<keyword evidence="5" id="KW-1185">Reference proteome</keyword>
<proteinExistence type="predicted"/>
<accession>A0A1U7NLW4</accession>
<dbReference type="InterPro" id="IPR007492">
    <property type="entry name" value="LytTR_DNA-bd_dom"/>
</dbReference>
<dbReference type="SUPFAM" id="SSF52172">
    <property type="entry name" value="CheY-like"/>
    <property type="match status" value="1"/>
</dbReference>
<sequence length="238" mass="27694">MKFEIIVCEDDRSFRQDLIQWIECRFPSASVLGFLDGKGLLEHVRFHEKKRIVIVDIVLAKGEDGIVLAKAIKKIDPLCVIIFMSSFLEKACDVYEVEHCYFVYKPQKEARLEPAILKAIGLLNELSSSIVVHTNSSIVRLDPNAIYYLERIKRYTLVHMEEQTLKIKEDLEALSQVLPMSFHRSHRAFVVNFDHVSSYMVRDLKMRDGALLSVSRSYQRSIKEAFHQYLIESRELEK</sequence>
<evidence type="ECO:0000256" key="1">
    <source>
        <dbReference type="PROSITE-ProRule" id="PRU00169"/>
    </source>
</evidence>
<comment type="caution">
    <text evidence="4">The sequence shown here is derived from an EMBL/GenBank/DDBJ whole genome shotgun (WGS) entry which is preliminary data.</text>
</comment>